<proteinExistence type="inferred from homology"/>
<keyword evidence="7" id="KW-0479">Metal-binding</keyword>
<dbReference type="EMBL" id="FOJA01000001">
    <property type="protein sequence ID" value="SEW08485.1"/>
    <property type="molecule type" value="Genomic_DNA"/>
</dbReference>
<evidence type="ECO:0000256" key="4">
    <source>
        <dbReference type="ARBA" id="ARBA00008236"/>
    </source>
</evidence>
<comment type="cofactor">
    <cofactor evidence="2">
        <name>Mg(2+)</name>
        <dbReference type="ChEBI" id="CHEBI:18420"/>
    </cofactor>
</comment>
<evidence type="ECO:0000256" key="6">
    <source>
        <dbReference type="ARBA" id="ARBA00022670"/>
    </source>
</evidence>
<keyword evidence="9" id="KW-0482">Metalloprotease</keyword>
<dbReference type="OrthoDB" id="145069at2157"/>
<dbReference type="Pfam" id="PF02073">
    <property type="entry name" value="Peptidase_M29"/>
    <property type="match status" value="1"/>
</dbReference>
<dbReference type="STRING" id="355548.SAMN04487945_1350"/>
<reference evidence="10 11" key="1">
    <citation type="submission" date="2016-10" db="EMBL/GenBank/DDBJ databases">
        <authorList>
            <person name="de Groot N.N."/>
        </authorList>
    </citation>
    <scope>NUCLEOTIDE SEQUENCE [LARGE SCALE GENOMIC DNA]</scope>
    <source>
        <strain evidence="10 11">CGMCC 1.5337</strain>
    </source>
</reference>
<dbReference type="InterPro" id="IPR035097">
    <property type="entry name" value="M29_N-terminal"/>
</dbReference>
<dbReference type="PANTHER" id="PTHR34448:SF1">
    <property type="entry name" value="BLL6088 PROTEIN"/>
    <property type="match status" value="1"/>
</dbReference>
<dbReference type="GO" id="GO:0004177">
    <property type="term" value="F:aminopeptidase activity"/>
    <property type="evidence" value="ECO:0007669"/>
    <property type="project" value="UniProtKB-KW"/>
</dbReference>
<evidence type="ECO:0000256" key="8">
    <source>
        <dbReference type="ARBA" id="ARBA00022801"/>
    </source>
</evidence>
<organism evidence="10 11">
    <name type="scientific">Halobacterium jilantaiense</name>
    <dbReference type="NCBI Taxonomy" id="355548"/>
    <lineage>
        <taxon>Archaea</taxon>
        <taxon>Methanobacteriati</taxon>
        <taxon>Methanobacteriota</taxon>
        <taxon>Stenosarchaea group</taxon>
        <taxon>Halobacteria</taxon>
        <taxon>Halobacteriales</taxon>
        <taxon>Halobacteriaceae</taxon>
        <taxon>Halobacterium</taxon>
    </lineage>
</organism>
<evidence type="ECO:0000256" key="9">
    <source>
        <dbReference type="ARBA" id="ARBA00023049"/>
    </source>
</evidence>
<evidence type="ECO:0000256" key="5">
    <source>
        <dbReference type="ARBA" id="ARBA00022438"/>
    </source>
</evidence>
<dbReference type="InterPro" id="IPR052170">
    <property type="entry name" value="M29_Exopeptidase"/>
</dbReference>
<evidence type="ECO:0000256" key="7">
    <source>
        <dbReference type="ARBA" id="ARBA00022723"/>
    </source>
</evidence>
<sequence>MDPRIESHAELLVDHCTDIDRGDMVGVNAPAVAEPLEVALYEKIGERGGIPVGLSLPTRAVRAFAEAVDADDFETPAHALAFLEACDVFIGIRGGENVAEMSGMDPEDMQAFAKVNEPLQDAQMNTEWVGTQFPAPGRAQKAEMGTDDYQDFVWSAIDKDWAEQREFQAQMVELLEAGDEVRIVAGDETDIRMRTGDNPVKNDDGRTNLPGGEVFTAPIPDSVDGSVRFDKPVLSQGREIEGASLEFEGGEVVAHDADQHADVLAATLDTDDGARRVGELGIGMNRDIDRFTYNMLFDEKMGDTIHLALGRAYDDTVAPDNEQNRSAIHKDMIVDMSEDSYIEIDGDVVQRNGTFVFEDGFDDEL</sequence>
<evidence type="ECO:0000313" key="11">
    <source>
        <dbReference type="Proteomes" id="UP000198518"/>
    </source>
</evidence>
<comment type="similarity">
    <text evidence="4">Belongs to the peptidase M29 family.</text>
</comment>
<dbReference type="AlphaFoldDB" id="A0A1I0P393"/>
<dbReference type="InterPro" id="IPR000787">
    <property type="entry name" value="Peptidase_M29"/>
</dbReference>
<accession>A0A1I0P393</accession>
<evidence type="ECO:0000256" key="3">
    <source>
        <dbReference type="ARBA" id="ARBA00001947"/>
    </source>
</evidence>
<comment type="cofactor">
    <cofactor evidence="1">
        <name>Co(2+)</name>
        <dbReference type="ChEBI" id="CHEBI:48828"/>
    </cofactor>
</comment>
<dbReference type="Proteomes" id="UP000198518">
    <property type="component" value="Unassembled WGS sequence"/>
</dbReference>
<keyword evidence="5 10" id="KW-0031">Aminopeptidase</keyword>
<evidence type="ECO:0000256" key="2">
    <source>
        <dbReference type="ARBA" id="ARBA00001946"/>
    </source>
</evidence>
<dbReference type="SUPFAM" id="SSF144052">
    <property type="entry name" value="Thermophilic metalloprotease-like"/>
    <property type="match status" value="1"/>
</dbReference>
<name>A0A1I0P393_9EURY</name>
<dbReference type="GO" id="GO:0046872">
    <property type="term" value="F:metal ion binding"/>
    <property type="evidence" value="ECO:0007669"/>
    <property type="project" value="UniProtKB-KW"/>
</dbReference>
<gene>
    <name evidence="10" type="ORF">SAMN04487945_1350</name>
</gene>
<keyword evidence="8" id="KW-0378">Hydrolase</keyword>
<dbReference type="PANTHER" id="PTHR34448">
    <property type="entry name" value="AMINOPEPTIDASE"/>
    <property type="match status" value="1"/>
</dbReference>
<keyword evidence="11" id="KW-1185">Reference proteome</keyword>
<protein>
    <submittedName>
        <fullName evidence="10">Leucyl aminopeptidase (Aminopeptidase T)</fullName>
    </submittedName>
</protein>
<comment type="cofactor">
    <cofactor evidence="3">
        <name>Zn(2+)</name>
        <dbReference type="ChEBI" id="CHEBI:29105"/>
    </cofactor>
</comment>
<keyword evidence="6" id="KW-0645">Protease</keyword>
<evidence type="ECO:0000313" key="10">
    <source>
        <dbReference type="EMBL" id="SEW08485.1"/>
    </source>
</evidence>
<dbReference type="Gene3D" id="3.40.1830.10">
    <property type="entry name" value="Thermophilic metalloprotease (M29)"/>
    <property type="match status" value="1"/>
</dbReference>
<evidence type="ECO:0000256" key="1">
    <source>
        <dbReference type="ARBA" id="ARBA00001941"/>
    </source>
</evidence>
<dbReference type="GO" id="GO:0006508">
    <property type="term" value="P:proteolysis"/>
    <property type="evidence" value="ECO:0007669"/>
    <property type="project" value="UniProtKB-KW"/>
</dbReference>
<dbReference type="GO" id="GO:0008237">
    <property type="term" value="F:metallopeptidase activity"/>
    <property type="evidence" value="ECO:0007669"/>
    <property type="project" value="UniProtKB-KW"/>
</dbReference>
<dbReference type="RefSeq" id="WP_089668582.1">
    <property type="nucleotide sequence ID" value="NZ_FOJA01000001.1"/>
</dbReference>